<dbReference type="Pfam" id="PF13177">
    <property type="entry name" value="DNA_pol3_delta2"/>
    <property type="match status" value="1"/>
</dbReference>
<comment type="subunit">
    <text evidence="11">DNA polymerase III contains a core (composed of alpha, epsilon and theta chains) that associates with a tau subunit. This core dimerizes to form the POLIII' complex. PolIII' associates with the gamma complex (composed of gamma, delta, delta', psi and chi chains) and with the beta chain to form the complete DNA polymerase III complex.</text>
</comment>
<dbReference type="NCBIfam" id="TIGR02397">
    <property type="entry name" value="dnaX_nterm"/>
    <property type="match status" value="1"/>
</dbReference>
<evidence type="ECO:0000256" key="8">
    <source>
        <dbReference type="ARBA" id="ARBA00022840"/>
    </source>
</evidence>
<dbReference type="Gene3D" id="1.10.8.60">
    <property type="match status" value="1"/>
</dbReference>
<evidence type="ECO:0000256" key="1">
    <source>
        <dbReference type="ARBA" id="ARBA00006360"/>
    </source>
</evidence>
<keyword evidence="8 11" id="KW-0067">ATP-binding</keyword>
<dbReference type="SMART" id="SM00382">
    <property type="entry name" value="AAA"/>
    <property type="match status" value="1"/>
</dbReference>
<dbReference type="PANTHER" id="PTHR11669">
    <property type="entry name" value="REPLICATION FACTOR C / DNA POLYMERASE III GAMMA-TAU SUBUNIT"/>
    <property type="match status" value="1"/>
</dbReference>
<dbReference type="CDD" id="cd18137">
    <property type="entry name" value="HLD_clamp_pol_III_gamma_tau"/>
    <property type="match status" value="1"/>
</dbReference>
<comment type="function">
    <text evidence="11">DNA polymerase III is a complex, multichain enzyme responsible for most of the replicative synthesis in bacteria. This DNA polymerase also exhibits 3' to 5' exonuclease activity.</text>
</comment>
<keyword evidence="6 11" id="KW-0547">Nucleotide-binding</keyword>
<keyword evidence="3 11" id="KW-0548">Nucleotidyltransferase</keyword>
<keyword evidence="2 11" id="KW-0808">Transferase</keyword>
<evidence type="ECO:0000256" key="4">
    <source>
        <dbReference type="ARBA" id="ARBA00022705"/>
    </source>
</evidence>
<dbReference type="InterPro" id="IPR045085">
    <property type="entry name" value="HLD_clamp_pol_III_gamma_tau"/>
</dbReference>
<dbReference type="GO" id="GO:0003677">
    <property type="term" value="F:DNA binding"/>
    <property type="evidence" value="ECO:0007669"/>
    <property type="project" value="InterPro"/>
</dbReference>
<keyword evidence="7" id="KW-0862">Zinc</keyword>
<dbReference type="GO" id="GO:0003887">
    <property type="term" value="F:DNA-directed DNA polymerase activity"/>
    <property type="evidence" value="ECO:0007669"/>
    <property type="project" value="UniProtKB-KW"/>
</dbReference>
<dbReference type="InterPro" id="IPR008921">
    <property type="entry name" value="DNA_pol3_clamp-load_cplx_C"/>
</dbReference>
<keyword evidence="5" id="KW-0479">Metal-binding</keyword>
<evidence type="ECO:0000256" key="12">
    <source>
        <dbReference type="SAM" id="MobiDB-lite"/>
    </source>
</evidence>
<organism evidence="14 15">
    <name type="scientific">Granulosicoccus antarcticus IMCC3135</name>
    <dbReference type="NCBI Taxonomy" id="1192854"/>
    <lineage>
        <taxon>Bacteria</taxon>
        <taxon>Pseudomonadati</taxon>
        <taxon>Pseudomonadota</taxon>
        <taxon>Gammaproteobacteria</taxon>
        <taxon>Chromatiales</taxon>
        <taxon>Granulosicoccaceae</taxon>
        <taxon>Granulosicoccus</taxon>
    </lineage>
</organism>
<dbReference type="KEGG" id="gai:IMCC3135_22050"/>
<proteinExistence type="inferred from homology"/>
<comment type="catalytic activity">
    <reaction evidence="10 11">
        <text>DNA(n) + a 2'-deoxyribonucleoside 5'-triphosphate = DNA(n+1) + diphosphate</text>
        <dbReference type="Rhea" id="RHEA:22508"/>
        <dbReference type="Rhea" id="RHEA-COMP:17339"/>
        <dbReference type="Rhea" id="RHEA-COMP:17340"/>
        <dbReference type="ChEBI" id="CHEBI:33019"/>
        <dbReference type="ChEBI" id="CHEBI:61560"/>
        <dbReference type="ChEBI" id="CHEBI:173112"/>
        <dbReference type="EC" id="2.7.7.7"/>
    </reaction>
</comment>
<dbReference type="RefSeq" id="WP_088919509.1">
    <property type="nucleotide sequence ID" value="NZ_CP018632.1"/>
</dbReference>
<dbReference type="Pfam" id="PF12170">
    <property type="entry name" value="DNA_pol3_tau_5"/>
    <property type="match status" value="1"/>
</dbReference>
<dbReference type="InterPro" id="IPR021029">
    <property type="entry name" value="DNA_pol_III_tau_dom-5"/>
</dbReference>
<dbReference type="GO" id="GO:0005524">
    <property type="term" value="F:ATP binding"/>
    <property type="evidence" value="ECO:0007669"/>
    <property type="project" value="UniProtKB-KW"/>
</dbReference>
<dbReference type="SUPFAM" id="SSF48019">
    <property type="entry name" value="post-AAA+ oligomerization domain-like"/>
    <property type="match status" value="1"/>
</dbReference>
<evidence type="ECO:0000313" key="15">
    <source>
        <dbReference type="Proteomes" id="UP000250079"/>
    </source>
</evidence>
<dbReference type="CDD" id="cd00009">
    <property type="entry name" value="AAA"/>
    <property type="match status" value="1"/>
</dbReference>
<dbReference type="NCBIfam" id="NF005942">
    <property type="entry name" value="PRK07994.1"/>
    <property type="match status" value="1"/>
</dbReference>
<dbReference type="Proteomes" id="UP000250079">
    <property type="component" value="Chromosome"/>
</dbReference>
<dbReference type="GO" id="GO:0006261">
    <property type="term" value="P:DNA-templated DNA replication"/>
    <property type="evidence" value="ECO:0007669"/>
    <property type="project" value="TreeGrafter"/>
</dbReference>
<comment type="similarity">
    <text evidence="1 11">Belongs to the DnaX/STICHEL family.</text>
</comment>
<dbReference type="EMBL" id="CP018632">
    <property type="protein sequence ID" value="ASJ74482.1"/>
    <property type="molecule type" value="Genomic_DNA"/>
</dbReference>
<evidence type="ECO:0000256" key="10">
    <source>
        <dbReference type="ARBA" id="ARBA00049244"/>
    </source>
</evidence>
<dbReference type="EC" id="2.7.7.7" evidence="11"/>
<gene>
    <name evidence="11 14" type="primary">dnaX</name>
    <name evidence="14" type="ORF">IMCC3135_22050</name>
</gene>
<feature type="compositionally biased region" description="Low complexity" evidence="12">
    <location>
        <begin position="419"/>
        <end position="468"/>
    </location>
</feature>
<dbReference type="FunFam" id="3.40.50.300:FF:000014">
    <property type="entry name" value="DNA polymerase III subunit gamma/tau"/>
    <property type="match status" value="1"/>
</dbReference>
<evidence type="ECO:0000256" key="2">
    <source>
        <dbReference type="ARBA" id="ARBA00022679"/>
    </source>
</evidence>
<dbReference type="GO" id="GO:0046872">
    <property type="term" value="F:metal ion binding"/>
    <property type="evidence" value="ECO:0007669"/>
    <property type="project" value="UniProtKB-KW"/>
</dbReference>
<feature type="domain" description="AAA+ ATPase" evidence="13">
    <location>
        <begin position="37"/>
        <end position="180"/>
    </location>
</feature>
<evidence type="ECO:0000256" key="7">
    <source>
        <dbReference type="ARBA" id="ARBA00022833"/>
    </source>
</evidence>
<evidence type="ECO:0000256" key="3">
    <source>
        <dbReference type="ARBA" id="ARBA00022695"/>
    </source>
</evidence>
<keyword evidence="9 11" id="KW-0239">DNA-directed DNA polymerase</keyword>
<keyword evidence="4 11" id="KW-0235">DNA replication</keyword>
<sequence>MSYKVLARKWRPQHFRDMLGQEPVLRALVNALDTNRLHHAYMFTGMRGVGKTTIARIFAKCLNCETNGVSSNPCGECSACRDIEAGRFFDLIEVDAASRTKVEETRELLENVPYAPASGRYKVYLIDEVHMFSNHSFNALLKTLEEPPEHVKFLLATTDPQKVPVTVLSRCLQFNLKRMAPGNLADYLSKILDEESIEHERPALDLIARASEGSVRDSLSLVEQAAAFGEGAVRESDVETMLGRASVDRLLGLVESLGRGDVAQLFERVEQLAEYAPDFSELMGEILSLLHRIALLQMVPGSVSEDTAGFERLTQLATELADDEIQLYYQIGTHARRDMPFAPDPREAFDMALLRMNTFRPQGEPGQPSAPGSVPALAPVAAPVAPASTAARGSVSAGAALRDAALAAARGETVPTKPTPAAVEPAVRAPAAQTPPAQTARPPAAPMPAAQAPAAPTPTARAPASSASVDRSNIKIGDWRSIVAELDISGMPKQLASNCELVSVAGDAFNLRLESTSEHLHTPRFSERVQTALSEWLGRPAKLQISLVDDQLSTPSRIDEQVRADQMSAARDSIGQDPVVRQLIDRVDAAVDEASIAPLGED</sequence>
<evidence type="ECO:0000313" key="14">
    <source>
        <dbReference type="EMBL" id="ASJ74482.1"/>
    </source>
</evidence>
<dbReference type="InterPro" id="IPR050238">
    <property type="entry name" value="DNA_Rep/Repair_Clamp_Loader"/>
</dbReference>
<accession>A0A2Z2NSJ8</accession>
<evidence type="ECO:0000256" key="6">
    <source>
        <dbReference type="ARBA" id="ARBA00022741"/>
    </source>
</evidence>
<dbReference type="InterPro" id="IPR012763">
    <property type="entry name" value="DNA_pol_III_sug/sutau_N"/>
</dbReference>
<dbReference type="Pfam" id="PF22608">
    <property type="entry name" value="DNAX_ATPase_lid"/>
    <property type="match status" value="1"/>
</dbReference>
<dbReference type="PANTHER" id="PTHR11669:SF0">
    <property type="entry name" value="PROTEIN STICHEL-LIKE 2"/>
    <property type="match status" value="1"/>
</dbReference>
<dbReference type="OrthoDB" id="9810148at2"/>
<dbReference type="InterPro" id="IPR022754">
    <property type="entry name" value="DNA_pol_III_gamma-3"/>
</dbReference>
<dbReference type="GO" id="GO:0009360">
    <property type="term" value="C:DNA polymerase III complex"/>
    <property type="evidence" value="ECO:0007669"/>
    <property type="project" value="InterPro"/>
</dbReference>
<protein>
    <recommendedName>
        <fullName evidence="11">DNA polymerase III subunit gamma/tau</fullName>
        <ecNumber evidence="11">2.7.7.7</ecNumber>
    </recommendedName>
</protein>
<dbReference type="Gene3D" id="3.40.50.300">
    <property type="entry name" value="P-loop containing nucleotide triphosphate hydrolases"/>
    <property type="match status" value="1"/>
</dbReference>
<dbReference type="SUPFAM" id="SSF52540">
    <property type="entry name" value="P-loop containing nucleoside triphosphate hydrolases"/>
    <property type="match status" value="1"/>
</dbReference>
<feature type="region of interest" description="Disordered" evidence="12">
    <location>
        <begin position="409"/>
        <end position="470"/>
    </location>
</feature>
<evidence type="ECO:0000256" key="5">
    <source>
        <dbReference type="ARBA" id="ARBA00022723"/>
    </source>
</evidence>
<evidence type="ECO:0000259" key="13">
    <source>
        <dbReference type="SMART" id="SM00382"/>
    </source>
</evidence>
<dbReference type="Pfam" id="PF12169">
    <property type="entry name" value="DNA_pol3_gamma3"/>
    <property type="match status" value="1"/>
</dbReference>
<evidence type="ECO:0000256" key="9">
    <source>
        <dbReference type="ARBA" id="ARBA00022932"/>
    </source>
</evidence>
<name>A0A2Z2NSJ8_9GAMM</name>
<dbReference type="Gene3D" id="1.20.272.10">
    <property type="match status" value="1"/>
</dbReference>
<dbReference type="FunFam" id="1.20.272.10:FF:000003">
    <property type="entry name" value="DNA polymerase III subunit gamma/tau"/>
    <property type="match status" value="1"/>
</dbReference>
<evidence type="ECO:0000256" key="11">
    <source>
        <dbReference type="RuleBase" id="RU364063"/>
    </source>
</evidence>
<dbReference type="InterPro" id="IPR003593">
    <property type="entry name" value="AAA+_ATPase"/>
</dbReference>
<dbReference type="InterPro" id="IPR038249">
    <property type="entry name" value="PolIII_tau_V_sf"/>
</dbReference>
<reference evidence="14 15" key="1">
    <citation type="submission" date="2016-12" db="EMBL/GenBank/DDBJ databases">
        <authorList>
            <person name="Song W.-J."/>
            <person name="Kurnit D.M."/>
        </authorList>
    </citation>
    <scope>NUCLEOTIDE SEQUENCE [LARGE SCALE GENOMIC DNA]</scope>
    <source>
        <strain evidence="14 15">IMCC3135</strain>
    </source>
</reference>
<keyword evidence="15" id="KW-1185">Reference proteome</keyword>
<dbReference type="Gene3D" id="3.30.300.150">
    <property type="entry name" value="DNA polymerase III, tau subunit, domain V"/>
    <property type="match status" value="1"/>
</dbReference>
<dbReference type="InterPro" id="IPR027417">
    <property type="entry name" value="P-loop_NTPase"/>
</dbReference>
<dbReference type="FunFam" id="1.10.8.60:FF:000013">
    <property type="entry name" value="DNA polymerase III subunit gamma/tau"/>
    <property type="match status" value="1"/>
</dbReference>
<dbReference type="AlphaFoldDB" id="A0A2Z2NSJ8"/>